<comment type="caution">
    <text evidence="2">The sequence shown here is derived from an EMBL/GenBank/DDBJ whole genome shotgun (WGS) entry which is preliminary data.</text>
</comment>
<keyword evidence="1" id="KW-0812">Transmembrane</keyword>
<keyword evidence="3" id="KW-1185">Reference proteome</keyword>
<evidence type="ECO:0000313" key="3">
    <source>
        <dbReference type="Proteomes" id="UP000070539"/>
    </source>
</evidence>
<reference evidence="2 3" key="1">
    <citation type="submission" date="2016-01" db="EMBL/GenBank/DDBJ databases">
        <title>Genome sequence of Clostridium neopropionicum X4, DSM-3847.</title>
        <authorList>
            <person name="Poehlein A."/>
            <person name="Beck M.H."/>
            <person name="Bengelsdorf F.R."/>
            <person name="Daniel R."/>
            <person name="Duerre P."/>
        </authorList>
    </citation>
    <scope>NUCLEOTIDE SEQUENCE [LARGE SCALE GENOMIC DNA]</scope>
    <source>
        <strain evidence="2 3">DSM-3847</strain>
    </source>
</reference>
<name>A0A136WH97_9FIRM</name>
<organism evidence="2 3">
    <name type="scientific">Anaerotignum neopropionicum</name>
    <dbReference type="NCBI Taxonomy" id="36847"/>
    <lineage>
        <taxon>Bacteria</taxon>
        <taxon>Bacillati</taxon>
        <taxon>Bacillota</taxon>
        <taxon>Clostridia</taxon>
        <taxon>Lachnospirales</taxon>
        <taxon>Anaerotignaceae</taxon>
        <taxon>Anaerotignum</taxon>
    </lineage>
</organism>
<dbReference type="AlphaFoldDB" id="A0A136WH97"/>
<dbReference type="PATRIC" id="fig|36847.3.peg.1313"/>
<sequence length="43" mass="4838">MKILVNRKIKKLFRLVLMIIVAFTLISAAFIGLKFENAALCVS</sequence>
<protein>
    <submittedName>
        <fullName evidence="2">Uncharacterized protein</fullName>
    </submittedName>
</protein>
<dbReference type="STRING" id="36847.CLNEO_11310"/>
<proteinExistence type="predicted"/>
<evidence type="ECO:0000256" key="1">
    <source>
        <dbReference type="SAM" id="Phobius"/>
    </source>
</evidence>
<evidence type="ECO:0000313" key="2">
    <source>
        <dbReference type="EMBL" id="KXL53905.1"/>
    </source>
</evidence>
<keyword evidence="1" id="KW-0472">Membrane</keyword>
<feature type="transmembrane region" description="Helical" evidence="1">
    <location>
        <begin position="12"/>
        <end position="33"/>
    </location>
</feature>
<dbReference type="Proteomes" id="UP000070539">
    <property type="component" value="Unassembled WGS sequence"/>
</dbReference>
<dbReference type="EMBL" id="LRVM01000002">
    <property type="protein sequence ID" value="KXL53905.1"/>
    <property type="molecule type" value="Genomic_DNA"/>
</dbReference>
<accession>A0A136WH97</accession>
<keyword evidence="1" id="KW-1133">Transmembrane helix</keyword>
<gene>
    <name evidence="2" type="ORF">CLNEO_11310</name>
</gene>